<evidence type="ECO:0000256" key="3">
    <source>
        <dbReference type="ARBA" id="ARBA00023121"/>
    </source>
</evidence>
<comment type="caution">
    <text evidence="5">The sequence shown here is derived from an EMBL/GenBank/DDBJ whole genome shotgun (WGS) entry which is preliminary data.</text>
</comment>
<keyword evidence="6" id="KW-1185">Reference proteome</keyword>
<gene>
    <name evidence="5" type="ORF">FHX44_115204</name>
</gene>
<name>A0A561SWN8_9PSEU</name>
<dbReference type="Pfam" id="PF05719">
    <property type="entry name" value="GPP34"/>
    <property type="match status" value="1"/>
</dbReference>
<dbReference type="InterPro" id="IPR038261">
    <property type="entry name" value="GPP34-like_sf"/>
</dbReference>
<keyword evidence="4" id="KW-0472">Membrane</keyword>
<evidence type="ECO:0000313" key="5">
    <source>
        <dbReference type="EMBL" id="TWF79275.1"/>
    </source>
</evidence>
<sequence length="130" mass="13540">MAAAELEATVLLAVRPPAKEKRMPLTEDLVLLLLNPETGRAVVDSTSLDRAIGGALLLDLVTRERITADGDGARARLTVADAAPTGDALLGALAALDDRTDATAVSARSSALRWHHLDAARYGRSCSGPS</sequence>
<dbReference type="Gene3D" id="1.10.3630.10">
    <property type="entry name" value="yeast vps74-n-term truncation variant domain like"/>
    <property type="match status" value="1"/>
</dbReference>
<dbReference type="GO" id="GO:0012505">
    <property type="term" value="C:endomembrane system"/>
    <property type="evidence" value="ECO:0007669"/>
    <property type="project" value="UniProtKB-ARBA"/>
</dbReference>
<dbReference type="GO" id="GO:0070273">
    <property type="term" value="F:phosphatidylinositol-4-phosphate binding"/>
    <property type="evidence" value="ECO:0007669"/>
    <property type="project" value="InterPro"/>
</dbReference>
<proteinExistence type="predicted"/>
<evidence type="ECO:0000313" key="6">
    <source>
        <dbReference type="Proteomes" id="UP000321261"/>
    </source>
</evidence>
<dbReference type="OrthoDB" id="4962633at2"/>
<reference evidence="5 6" key="1">
    <citation type="submission" date="2019-06" db="EMBL/GenBank/DDBJ databases">
        <title>Sequencing the genomes of 1000 actinobacteria strains.</title>
        <authorList>
            <person name="Klenk H.-P."/>
        </authorList>
    </citation>
    <scope>NUCLEOTIDE SEQUENCE [LARGE SCALE GENOMIC DNA]</scope>
    <source>
        <strain evidence="5 6">DSM 45671</strain>
    </source>
</reference>
<comment type="subcellular location">
    <subcellularLocation>
        <location evidence="1">Golgi apparatus membrane</location>
        <topology evidence="1">Peripheral membrane protein</topology>
        <orientation evidence="1">Cytoplasmic side</orientation>
    </subcellularLocation>
</comment>
<keyword evidence="2" id="KW-0333">Golgi apparatus</keyword>
<organism evidence="5 6">
    <name type="scientific">Pseudonocardia hierapolitana</name>
    <dbReference type="NCBI Taxonomy" id="1128676"/>
    <lineage>
        <taxon>Bacteria</taxon>
        <taxon>Bacillati</taxon>
        <taxon>Actinomycetota</taxon>
        <taxon>Actinomycetes</taxon>
        <taxon>Pseudonocardiales</taxon>
        <taxon>Pseudonocardiaceae</taxon>
        <taxon>Pseudonocardia</taxon>
    </lineage>
</organism>
<dbReference type="InterPro" id="IPR008628">
    <property type="entry name" value="GPP34-like"/>
</dbReference>
<evidence type="ECO:0000256" key="2">
    <source>
        <dbReference type="ARBA" id="ARBA00023034"/>
    </source>
</evidence>
<dbReference type="Proteomes" id="UP000321261">
    <property type="component" value="Unassembled WGS sequence"/>
</dbReference>
<accession>A0A561SWN8</accession>
<dbReference type="AlphaFoldDB" id="A0A561SWN8"/>
<dbReference type="EMBL" id="VIWU01000001">
    <property type="protein sequence ID" value="TWF79275.1"/>
    <property type="molecule type" value="Genomic_DNA"/>
</dbReference>
<dbReference type="GO" id="GO:0005737">
    <property type="term" value="C:cytoplasm"/>
    <property type="evidence" value="ECO:0007669"/>
    <property type="project" value="UniProtKB-ARBA"/>
</dbReference>
<evidence type="ECO:0000256" key="1">
    <source>
        <dbReference type="ARBA" id="ARBA00004255"/>
    </source>
</evidence>
<protein>
    <submittedName>
        <fullName evidence="5">Golgi phosphoprotein 3 GPP34</fullName>
    </submittedName>
</protein>
<keyword evidence="3" id="KW-0446">Lipid-binding</keyword>
<evidence type="ECO:0000256" key="4">
    <source>
        <dbReference type="ARBA" id="ARBA00023136"/>
    </source>
</evidence>
<dbReference type="RefSeq" id="WP_147258159.1">
    <property type="nucleotide sequence ID" value="NZ_VIWU01000001.1"/>
</dbReference>